<gene>
    <name evidence="1" type="ORF">QBD33_13365</name>
</gene>
<organism evidence="1 2">
    <name type="scientific">Kluyvera intermedia</name>
    <name type="common">Enterobacter intermedius</name>
    <dbReference type="NCBI Taxonomy" id="61648"/>
    <lineage>
        <taxon>Bacteria</taxon>
        <taxon>Pseudomonadati</taxon>
        <taxon>Pseudomonadota</taxon>
        <taxon>Gammaproteobacteria</taxon>
        <taxon>Enterobacterales</taxon>
        <taxon>Enterobacteriaceae</taxon>
        <taxon>Kluyvera</taxon>
    </lineage>
</organism>
<name>A0AA95G250_KLUIN</name>
<dbReference type="GO" id="GO:0006270">
    <property type="term" value="P:DNA replication initiation"/>
    <property type="evidence" value="ECO:0007669"/>
    <property type="project" value="InterPro"/>
</dbReference>
<proteinExistence type="predicted"/>
<dbReference type="Proteomes" id="UP001177527">
    <property type="component" value="Chromosome"/>
</dbReference>
<protein>
    <submittedName>
        <fullName evidence="1">Replication protein P</fullName>
    </submittedName>
</protein>
<sequence length="181" mass="20457">MGEIFSNRWTQKNGAAPSDMWIAQIGSMSEAQIALVCRQCMERCALGHTWPPDLAEFVSLVSASGANPFNLTSDAVLTEYRLWRNESYRYSGSDKYPWKQDVLYHICIEMRRTGVERSLTEGELKKLADKLLTKWTKHLANGFSIPPIRRQLAAPSHPSGPTPAQILMDEYKRRKAAGLTK</sequence>
<evidence type="ECO:0000313" key="1">
    <source>
        <dbReference type="EMBL" id="WGL54659.1"/>
    </source>
</evidence>
<dbReference type="Pfam" id="PF06992">
    <property type="entry name" value="Phage_lambda_P"/>
    <property type="match status" value="1"/>
</dbReference>
<reference evidence="1" key="1">
    <citation type="submission" date="2023-04" db="EMBL/GenBank/DDBJ databases">
        <title>APH(3)-Id, a novel chromosomal aminoglycoside phosphotransferase, identified from an environmental isolate of Kluyvera intermedia DW18.</title>
        <authorList>
            <person name="Sha Y."/>
        </authorList>
    </citation>
    <scope>NUCLEOTIDE SEQUENCE</scope>
    <source>
        <strain evidence="1">DW18</strain>
    </source>
</reference>
<dbReference type="RefSeq" id="WP_280555727.1">
    <property type="nucleotide sequence ID" value="NZ_CP123488.1"/>
</dbReference>
<dbReference type="InterPro" id="IPR009731">
    <property type="entry name" value="P-like"/>
</dbReference>
<dbReference type="EMBL" id="CP123488">
    <property type="protein sequence ID" value="WGL54659.1"/>
    <property type="molecule type" value="Genomic_DNA"/>
</dbReference>
<evidence type="ECO:0000313" key="2">
    <source>
        <dbReference type="Proteomes" id="UP001177527"/>
    </source>
</evidence>
<accession>A0AA95G250</accession>
<dbReference type="AlphaFoldDB" id="A0AA95G250"/>